<proteinExistence type="predicted"/>
<keyword evidence="3" id="KW-1185">Reference proteome</keyword>
<evidence type="ECO:0000256" key="1">
    <source>
        <dbReference type="SAM" id="SignalP"/>
    </source>
</evidence>
<accession>A0AAV5V6F5</accession>
<feature type="signal peptide" evidence="1">
    <location>
        <begin position="1"/>
        <end position="25"/>
    </location>
</feature>
<dbReference type="Proteomes" id="UP001432322">
    <property type="component" value="Unassembled WGS sequence"/>
</dbReference>
<reference evidence="2" key="1">
    <citation type="submission" date="2023-10" db="EMBL/GenBank/DDBJ databases">
        <title>Genome assembly of Pristionchus species.</title>
        <authorList>
            <person name="Yoshida K."/>
            <person name="Sommer R.J."/>
        </authorList>
    </citation>
    <scope>NUCLEOTIDE SEQUENCE</scope>
    <source>
        <strain evidence="2">RS5133</strain>
    </source>
</reference>
<keyword evidence="1" id="KW-0732">Signal</keyword>
<dbReference type="AlphaFoldDB" id="A0AAV5V6F5"/>
<protein>
    <submittedName>
        <fullName evidence="2">Uncharacterized protein</fullName>
    </submittedName>
</protein>
<comment type="caution">
    <text evidence="2">The sequence shown here is derived from an EMBL/GenBank/DDBJ whole genome shotgun (WGS) entry which is preliminary data.</text>
</comment>
<evidence type="ECO:0000313" key="2">
    <source>
        <dbReference type="EMBL" id="GMT15187.1"/>
    </source>
</evidence>
<gene>
    <name evidence="2" type="ORF">PFISCL1PPCAC_6484</name>
</gene>
<name>A0AAV5V6F5_9BILA</name>
<organism evidence="2 3">
    <name type="scientific">Pristionchus fissidentatus</name>
    <dbReference type="NCBI Taxonomy" id="1538716"/>
    <lineage>
        <taxon>Eukaryota</taxon>
        <taxon>Metazoa</taxon>
        <taxon>Ecdysozoa</taxon>
        <taxon>Nematoda</taxon>
        <taxon>Chromadorea</taxon>
        <taxon>Rhabditida</taxon>
        <taxon>Rhabditina</taxon>
        <taxon>Diplogasteromorpha</taxon>
        <taxon>Diplogasteroidea</taxon>
        <taxon>Neodiplogasteridae</taxon>
        <taxon>Pristionchus</taxon>
    </lineage>
</organism>
<sequence>LDWSLSHKMRALIIFLIYLITIANCFPSEEDWQCDPGLTHDAIYNSGCRHLTGKINRCCKVFSNCMVSEDSDKWCLLMRQDCLDAVIMDTGRMECIRFTTQLIGDRPEESDVSDGLQLS</sequence>
<feature type="chain" id="PRO_5043327499" evidence="1">
    <location>
        <begin position="26"/>
        <end position="119"/>
    </location>
</feature>
<feature type="non-terminal residue" evidence="2">
    <location>
        <position position="119"/>
    </location>
</feature>
<feature type="non-terminal residue" evidence="2">
    <location>
        <position position="1"/>
    </location>
</feature>
<evidence type="ECO:0000313" key="3">
    <source>
        <dbReference type="Proteomes" id="UP001432322"/>
    </source>
</evidence>
<dbReference type="EMBL" id="BTSY01000002">
    <property type="protein sequence ID" value="GMT15187.1"/>
    <property type="molecule type" value="Genomic_DNA"/>
</dbReference>